<keyword evidence="2" id="KW-1185">Reference proteome</keyword>
<reference evidence="1 2" key="1">
    <citation type="submission" date="2020-08" db="EMBL/GenBank/DDBJ databases">
        <title>The genome sequence of type strain Novosphingobium flavum NBRC 111647.</title>
        <authorList>
            <person name="Liu Y."/>
        </authorList>
    </citation>
    <scope>NUCLEOTIDE SEQUENCE [LARGE SCALE GENOMIC DNA]</scope>
    <source>
        <strain evidence="1 2">NBRC 111647</strain>
    </source>
</reference>
<dbReference type="RefSeq" id="WP_185663942.1">
    <property type="nucleotide sequence ID" value="NZ_JACLAW010000006.1"/>
</dbReference>
<accession>A0A7X1FRV0</accession>
<protein>
    <submittedName>
        <fullName evidence="1">Uncharacterized protein</fullName>
    </submittedName>
</protein>
<comment type="caution">
    <text evidence="1">The sequence shown here is derived from an EMBL/GenBank/DDBJ whole genome shotgun (WGS) entry which is preliminary data.</text>
</comment>
<proteinExistence type="predicted"/>
<dbReference type="EMBL" id="JACLAW010000006">
    <property type="protein sequence ID" value="MBC2665679.1"/>
    <property type="molecule type" value="Genomic_DNA"/>
</dbReference>
<dbReference type="Proteomes" id="UP000566813">
    <property type="component" value="Unassembled WGS sequence"/>
</dbReference>
<evidence type="ECO:0000313" key="1">
    <source>
        <dbReference type="EMBL" id="MBC2665679.1"/>
    </source>
</evidence>
<organism evidence="1 2">
    <name type="scientific">Novosphingobium flavum</name>
    <dbReference type="NCBI Taxonomy" id="1778672"/>
    <lineage>
        <taxon>Bacteria</taxon>
        <taxon>Pseudomonadati</taxon>
        <taxon>Pseudomonadota</taxon>
        <taxon>Alphaproteobacteria</taxon>
        <taxon>Sphingomonadales</taxon>
        <taxon>Sphingomonadaceae</taxon>
        <taxon>Novosphingobium</taxon>
    </lineage>
</organism>
<evidence type="ECO:0000313" key="2">
    <source>
        <dbReference type="Proteomes" id="UP000566813"/>
    </source>
</evidence>
<gene>
    <name evidence="1" type="ORF">H7F51_09095</name>
</gene>
<dbReference type="AlphaFoldDB" id="A0A7X1FRV0"/>
<sequence length="232" mass="26298">MACTALPATNDRIRRNGEDAVLGRTHFRPQTTLSTLGDREELELRFRRSRWRGDPDHPGVRERLLEATLHVDGCHAGSFKLTEMRPEPLISNRQFIDWADALSAGRIELAEVILEHWENVSDVSDCGTILELTRVWMCPSFSNGRRFALAANALVDLSTERSLLVLKAFPLEYEGKASAQYERSLTRRREAMMRHYRSTLGVAPFPGRDGDDGWMYAIRPDLRLSSNTGIGQ</sequence>
<name>A0A7X1FRV0_9SPHN</name>